<evidence type="ECO:0000313" key="2">
    <source>
        <dbReference type="EMBL" id="AZG72258.1"/>
    </source>
</evidence>
<dbReference type="RefSeq" id="WP_124729852.1">
    <property type="nucleotide sequence ID" value="NZ_CBCSKC010000049.1"/>
</dbReference>
<feature type="compositionally biased region" description="Acidic residues" evidence="1">
    <location>
        <begin position="153"/>
        <end position="177"/>
    </location>
</feature>
<keyword evidence="3" id="KW-1185">Reference proteome</keyword>
<reference evidence="3" key="1">
    <citation type="submission" date="2018-11" db="EMBL/GenBank/DDBJ databases">
        <title>Shewanella sp. M2.</title>
        <authorList>
            <person name="Hwang Y.J."/>
            <person name="Hwang C.Y."/>
        </authorList>
    </citation>
    <scope>NUCLEOTIDE SEQUENCE [LARGE SCALE GENOMIC DNA]</scope>
    <source>
        <strain evidence="3">LMG 19866</strain>
    </source>
</reference>
<dbReference type="AlphaFoldDB" id="A0A3G8LUA0"/>
<dbReference type="Proteomes" id="UP000278035">
    <property type="component" value="Chromosome"/>
</dbReference>
<name>A0A3G8LUA0_9GAMM</name>
<gene>
    <name evidence="2" type="ORF">EGC82_05425</name>
</gene>
<evidence type="ECO:0000313" key="3">
    <source>
        <dbReference type="Proteomes" id="UP000278035"/>
    </source>
</evidence>
<dbReference type="EMBL" id="CP034015">
    <property type="protein sequence ID" value="AZG72258.1"/>
    <property type="molecule type" value="Genomic_DNA"/>
</dbReference>
<proteinExistence type="predicted"/>
<feature type="region of interest" description="Disordered" evidence="1">
    <location>
        <begin position="131"/>
        <end position="177"/>
    </location>
</feature>
<dbReference type="OrthoDB" id="5769186at2"/>
<accession>A0A3G8LUA0</accession>
<sequence>MAKHLNISRINELKNNAHDNIESYNDPDTPNALAKFTSQIRAILLADPGMLDSVPEYLPVALYDRVKFSPESKRQWAHWISLNIHPSWDEFKTTIAFNNADLPLALAVRKYSEDLLIESCAVVYLLETQGDSAPKQTTEDDDSDGLHEHERDENDDDDSDYDSDEEGYYDQYDEEIE</sequence>
<evidence type="ECO:0000256" key="1">
    <source>
        <dbReference type="SAM" id="MobiDB-lite"/>
    </source>
</evidence>
<protein>
    <submittedName>
        <fullName evidence="2">Uncharacterized protein</fullName>
    </submittedName>
</protein>
<organism evidence="2 3">
    <name type="scientific">Shewanella livingstonensis</name>
    <dbReference type="NCBI Taxonomy" id="150120"/>
    <lineage>
        <taxon>Bacteria</taxon>
        <taxon>Pseudomonadati</taxon>
        <taxon>Pseudomonadota</taxon>
        <taxon>Gammaproteobacteria</taxon>
        <taxon>Alteromonadales</taxon>
        <taxon>Shewanellaceae</taxon>
        <taxon>Shewanella</taxon>
    </lineage>
</organism>
<dbReference type="KEGG" id="slj:EGC82_05425"/>